<sequence>MISEPELVGEWSAGRPAEEAGPDPAPPPPSRGGGRAPWWWALGGAALASVVWAGALAVQDRSAAAGPPVRYRHAENLCDETPLKMLAAMGGSIDGRRPKHGESPAQDWAYCSIGTSGGEGRLAYEHQVLVELHKKLDPEPEFGAGPGLEPGMRPVSAEVEQVPGLGERALMSTAVGWPQLQVLDGGAVFTLTTRWYGVDGPDSAQEPDEDAVKAAMIEDMRALMARLRR</sequence>
<protein>
    <submittedName>
        <fullName evidence="1">Uncharacterized protein</fullName>
    </submittedName>
</protein>
<dbReference type="OrthoDB" id="4515152at2"/>
<gene>
    <name evidence="1" type="ORF">SLAV_14385</name>
</gene>
<dbReference type="GeneID" id="49383931"/>
<organism evidence="1 2">
    <name type="scientific">Streptomyces lavendulae subsp. lavendulae</name>
    <dbReference type="NCBI Taxonomy" id="58340"/>
    <lineage>
        <taxon>Bacteria</taxon>
        <taxon>Bacillati</taxon>
        <taxon>Actinomycetota</taxon>
        <taxon>Actinomycetes</taxon>
        <taxon>Kitasatosporales</taxon>
        <taxon>Streptomycetaceae</taxon>
        <taxon>Streptomyces</taxon>
    </lineage>
</organism>
<name>A0A2K8PDC5_STRLA</name>
<reference evidence="1 2" key="1">
    <citation type="submission" date="2017-11" db="EMBL/GenBank/DDBJ databases">
        <title>Complete genome sequence of Streptomyces lavendulae subsp. lavendulae CCM 3239 (formerly 'Streptomyces aureofaciens CCM 3239'), the producer of the angucycline-type antibiotic auricin.</title>
        <authorList>
            <person name="Busche T."/>
            <person name="Novakova R."/>
            <person name="Al'Dilaimi A."/>
            <person name="Homerova D."/>
            <person name="Feckova L."/>
            <person name="Rezuchova B."/>
            <person name="Mingyar E."/>
            <person name="Csolleiova D."/>
            <person name="Bekeova C."/>
            <person name="Winkler A."/>
            <person name="Sevcikova B."/>
            <person name="Kalinowski J."/>
            <person name="Kormanec J."/>
            <person name="Ruckert C."/>
        </authorList>
    </citation>
    <scope>NUCLEOTIDE SEQUENCE [LARGE SCALE GENOMIC DNA]</scope>
    <source>
        <strain evidence="1 2">CCM 3239</strain>
    </source>
</reference>
<evidence type="ECO:0000313" key="1">
    <source>
        <dbReference type="EMBL" id="ATZ24731.1"/>
    </source>
</evidence>
<dbReference type="RefSeq" id="WP_030226240.1">
    <property type="nucleotide sequence ID" value="NZ_CP024985.1"/>
</dbReference>
<dbReference type="AlphaFoldDB" id="A0A2K8PDC5"/>
<dbReference type="EMBL" id="CP024985">
    <property type="protein sequence ID" value="ATZ24731.1"/>
    <property type="molecule type" value="Genomic_DNA"/>
</dbReference>
<dbReference type="KEGG" id="slx:SLAV_14385"/>
<dbReference type="Proteomes" id="UP000231791">
    <property type="component" value="Chromosome"/>
</dbReference>
<accession>A0A2K8PDC5</accession>
<keyword evidence="2" id="KW-1185">Reference proteome</keyword>
<proteinExistence type="predicted"/>
<evidence type="ECO:0000313" key="2">
    <source>
        <dbReference type="Proteomes" id="UP000231791"/>
    </source>
</evidence>